<gene>
    <name evidence="1" type="ORF">FZU14_22625</name>
</gene>
<sequence length="64" mass="7395">MCHTPCYNQIFFESCLPHVSFGYIMYLMGTLSSIKKPAEAGSYILIRPLLCIFLVFPRKSLYQL</sequence>
<comment type="caution">
    <text evidence="1">The sequence shown here is derived from an EMBL/GenBank/DDBJ whole genome shotgun (WGS) entry which is preliminary data.</text>
</comment>
<evidence type="ECO:0000313" key="2">
    <source>
        <dbReference type="Proteomes" id="UP000531962"/>
    </source>
</evidence>
<proteinExistence type="predicted"/>
<protein>
    <submittedName>
        <fullName evidence="1">Uncharacterized protein</fullName>
    </submittedName>
</protein>
<reference evidence="1 2" key="1">
    <citation type="submission" date="2019-08" db="EMBL/GenBank/DDBJ databases">
        <authorList>
            <consortium name="NARMS: The National Antimicrobial Resistance Monitoring System"/>
        </authorList>
    </citation>
    <scope>NUCLEOTIDE SEQUENCE [LARGE SCALE GENOMIC DNA]</scope>
    <source>
        <strain evidence="1 2">19MD07CB01-EC</strain>
    </source>
</reference>
<accession>A0A8S7LC52</accession>
<dbReference type="EMBL" id="AASKVF010000042">
    <property type="protein sequence ID" value="EFD6886957.1"/>
    <property type="molecule type" value="Genomic_DNA"/>
</dbReference>
<organism evidence="1 2">
    <name type="scientific">Escherichia coli</name>
    <dbReference type="NCBI Taxonomy" id="562"/>
    <lineage>
        <taxon>Bacteria</taxon>
        <taxon>Pseudomonadati</taxon>
        <taxon>Pseudomonadota</taxon>
        <taxon>Gammaproteobacteria</taxon>
        <taxon>Enterobacterales</taxon>
        <taxon>Enterobacteriaceae</taxon>
        <taxon>Escherichia</taxon>
    </lineage>
</organism>
<name>A0A8S7LC52_ECOLX</name>
<dbReference type="Proteomes" id="UP000531962">
    <property type="component" value="Unassembled WGS sequence"/>
</dbReference>
<evidence type="ECO:0000313" key="1">
    <source>
        <dbReference type="EMBL" id="EFD6886957.1"/>
    </source>
</evidence>
<dbReference type="AlphaFoldDB" id="A0A8S7LC52"/>